<keyword evidence="7" id="KW-0675">Receptor</keyword>
<evidence type="ECO:0000256" key="2">
    <source>
        <dbReference type="PROSITE-ProRule" id="PRU10144"/>
    </source>
</evidence>
<evidence type="ECO:0000313" key="10">
    <source>
        <dbReference type="Proteomes" id="UP001162889"/>
    </source>
</evidence>
<comment type="subcellular location">
    <subcellularLocation>
        <location evidence="1">Cell outer membrane</location>
        <topology evidence="1">Multi-pass membrane protein</topology>
    </subcellularLocation>
</comment>
<name>A0AA41L127_9BURK</name>
<feature type="chain" id="PRO_5041459008" evidence="4">
    <location>
        <begin position="28"/>
        <end position="663"/>
    </location>
</feature>
<gene>
    <name evidence="7" type="ORF">KVP70_03675</name>
    <name evidence="8" type="ORF">L1274_004127</name>
</gene>
<dbReference type="InterPro" id="IPR012910">
    <property type="entry name" value="Plug_dom"/>
</dbReference>
<evidence type="ECO:0000256" key="1">
    <source>
        <dbReference type="PROSITE-ProRule" id="PRU01360"/>
    </source>
</evidence>
<dbReference type="InterPro" id="IPR039426">
    <property type="entry name" value="TonB-dep_rcpt-like"/>
</dbReference>
<dbReference type="GO" id="GO:0015344">
    <property type="term" value="F:siderophore uptake transmembrane transporter activity"/>
    <property type="evidence" value="ECO:0007669"/>
    <property type="project" value="TreeGrafter"/>
</dbReference>
<keyword evidence="1" id="KW-0812">Transmembrane</keyword>
<protein>
    <submittedName>
        <fullName evidence="8">Iron complex outermembrane receptor protein</fullName>
    </submittedName>
    <submittedName>
        <fullName evidence="7">TonB-dependent receptor</fullName>
    </submittedName>
</protein>
<feature type="short sequence motif" description="TonB C-terminal box" evidence="2">
    <location>
        <begin position="646"/>
        <end position="663"/>
    </location>
</feature>
<dbReference type="EMBL" id="JAHTGR010000002">
    <property type="protein sequence ID" value="MBV6320023.1"/>
    <property type="molecule type" value="Genomic_DNA"/>
</dbReference>
<comment type="similarity">
    <text evidence="1 3">Belongs to the TonB-dependent receptor family.</text>
</comment>
<dbReference type="Pfam" id="PF07715">
    <property type="entry name" value="Plug"/>
    <property type="match status" value="1"/>
</dbReference>
<sequence length="663" mass="72402">MQSSAFQPRLLAAAVSLCFAAAVPAAAQISEVLAPVVITGSRFDANAALTPIGAVVITAEDIQRAGANDVNTAIRKVGGVYGRQSLDGSPDFSLDLRGFGSNSSQNMVIVLDGVRLSENELSNAILSTIPIDTVDHIEITRGGASVLYGDGATGGVINIVTKRPVKNTRRGSVFVEGGQFRAGEARVSGFQAWDGFAADATLGTQRTDNYRDNNEFKQTHFSGGAQWFDNAGRAGFRYEGARQDMRLPGDLTEAMYKANPRQAKTPDNYGNLDSDRLTAFGQRRIGGYELAADLSYRKKKAVSTYVGTSGPSTYTLDSKQTQFSPRVRRLGEIGGLLNEMVAGFDWTVWNRVSTDSGHYSAGDATQHSKALYVRDELRFDAAHEGRVSAGVRREIFNKDFSDPLNTFGVNTYKLAQGLKAWELQASYMPVAKLTVYGKAGQSYRVANSDENGYTVDTNKVLLVPQQSHDLELGVSYGSAARKITGRVFRHNLTNEIFYDPTLNFNNGANTNLAPTRRQGFELDAEQRINAAWNLTAHYQHVDAKFTEGVNNGKEMVLVPKNTLTARLSWTLATGHTADVGAQWVDSQRNGGDFDNKCPAQIPSYTTVDARYARKLGQWEFAVSGLNLTDKRYFSQAFNCKDGIQGGIYTADGRQLKLSARYEF</sequence>
<evidence type="ECO:0000313" key="7">
    <source>
        <dbReference type="EMBL" id="MBV6320023.1"/>
    </source>
</evidence>
<evidence type="ECO:0000313" key="9">
    <source>
        <dbReference type="Proteomes" id="UP001155901"/>
    </source>
</evidence>
<dbReference type="Pfam" id="PF00593">
    <property type="entry name" value="TonB_dep_Rec_b-barrel"/>
    <property type="match status" value="1"/>
</dbReference>
<dbReference type="CDD" id="cd01347">
    <property type="entry name" value="ligand_gated_channel"/>
    <property type="match status" value="1"/>
</dbReference>
<evidence type="ECO:0000256" key="3">
    <source>
        <dbReference type="RuleBase" id="RU003357"/>
    </source>
</evidence>
<keyword evidence="1" id="KW-0813">Transport</keyword>
<dbReference type="PROSITE" id="PS01156">
    <property type="entry name" value="TONB_DEPENDENT_REC_2"/>
    <property type="match status" value="1"/>
</dbReference>
<dbReference type="EMBL" id="JALJZU010000008">
    <property type="protein sequence ID" value="MCP2010387.1"/>
    <property type="molecule type" value="Genomic_DNA"/>
</dbReference>
<organism evidence="7 9">
    <name type="scientific">Duganella violaceipulchra</name>
    <dbReference type="NCBI Taxonomy" id="2849652"/>
    <lineage>
        <taxon>Bacteria</taxon>
        <taxon>Pseudomonadati</taxon>
        <taxon>Pseudomonadota</taxon>
        <taxon>Betaproteobacteria</taxon>
        <taxon>Burkholderiales</taxon>
        <taxon>Oxalobacteraceae</taxon>
        <taxon>Telluria group</taxon>
        <taxon>Duganella</taxon>
    </lineage>
</organism>
<feature type="domain" description="TonB-dependent receptor-like beta-barrel" evidence="5">
    <location>
        <begin position="213"/>
        <end position="627"/>
    </location>
</feature>
<evidence type="ECO:0000259" key="5">
    <source>
        <dbReference type="Pfam" id="PF00593"/>
    </source>
</evidence>
<feature type="signal peptide" evidence="4">
    <location>
        <begin position="1"/>
        <end position="27"/>
    </location>
</feature>
<keyword evidence="3" id="KW-0798">TonB box</keyword>
<keyword evidence="1" id="KW-1134">Transmembrane beta strand</keyword>
<comment type="caution">
    <text evidence="7">The sequence shown here is derived from an EMBL/GenBank/DDBJ whole genome shotgun (WGS) entry which is preliminary data.</text>
</comment>
<reference evidence="8" key="2">
    <citation type="submission" date="2022-03" db="EMBL/GenBank/DDBJ databases">
        <title>Genome Encyclopedia of Bacteria and Archaea VI: Functional Genomics of Type Strains.</title>
        <authorList>
            <person name="Whitman W."/>
        </authorList>
    </citation>
    <scope>NUCLEOTIDE SEQUENCE</scope>
    <source>
        <strain evidence="8">HSC-15S17</strain>
    </source>
</reference>
<dbReference type="AlphaFoldDB" id="A0AA41L127"/>
<evidence type="ECO:0000256" key="4">
    <source>
        <dbReference type="SAM" id="SignalP"/>
    </source>
</evidence>
<dbReference type="InterPro" id="IPR000531">
    <property type="entry name" value="Beta-barrel_TonB"/>
</dbReference>
<dbReference type="GO" id="GO:0009279">
    <property type="term" value="C:cell outer membrane"/>
    <property type="evidence" value="ECO:0007669"/>
    <property type="project" value="UniProtKB-SubCell"/>
</dbReference>
<evidence type="ECO:0000313" key="8">
    <source>
        <dbReference type="EMBL" id="MCP2010387.1"/>
    </source>
</evidence>
<keyword evidence="10" id="KW-1185">Reference proteome</keyword>
<reference evidence="7" key="1">
    <citation type="submission" date="2021-07" db="EMBL/GenBank/DDBJ databases">
        <title>Characterization of violacein-producing bacteria and related species.</title>
        <authorList>
            <person name="Wilson H.S."/>
            <person name="De Leon M.E."/>
        </authorList>
    </citation>
    <scope>NUCLEOTIDE SEQUENCE</scope>
    <source>
        <strain evidence="7">HSC-15S17</strain>
    </source>
</reference>
<dbReference type="PANTHER" id="PTHR30069">
    <property type="entry name" value="TONB-DEPENDENT OUTER MEMBRANE RECEPTOR"/>
    <property type="match status" value="1"/>
</dbReference>
<dbReference type="Proteomes" id="UP001155901">
    <property type="component" value="Unassembled WGS sequence"/>
</dbReference>
<keyword evidence="1" id="KW-0998">Cell outer membrane</keyword>
<proteinExistence type="inferred from homology"/>
<dbReference type="InterPro" id="IPR010917">
    <property type="entry name" value="TonB_rcpt_CS"/>
</dbReference>
<evidence type="ECO:0000259" key="6">
    <source>
        <dbReference type="Pfam" id="PF07715"/>
    </source>
</evidence>
<dbReference type="PANTHER" id="PTHR30069:SF27">
    <property type="entry name" value="BLL4766 PROTEIN"/>
    <property type="match status" value="1"/>
</dbReference>
<dbReference type="Proteomes" id="UP001162889">
    <property type="component" value="Unassembled WGS sequence"/>
</dbReference>
<keyword evidence="4" id="KW-0732">Signal</keyword>
<keyword evidence="1 3" id="KW-0472">Membrane</keyword>
<feature type="domain" description="TonB-dependent receptor plug" evidence="6">
    <location>
        <begin position="50"/>
        <end position="156"/>
    </location>
</feature>
<dbReference type="RefSeq" id="WP_217940727.1">
    <property type="nucleotide sequence ID" value="NZ_JAHTGR010000002.1"/>
</dbReference>
<dbReference type="PROSITE" id="PS52016">
    <property type="entry name" value="TONB_DEPENDENT_REC_3"/>
    <property type="match status" value="1"/>
</dbReference>
<accession>A0AA41L127</accession>
<dbReference type="GO" id="GO:0044718">
    <property type="term" value="P:siderophore transmembrane transport"/>
    <property type="evidence" value="ECO:0007669"/>
    <property type="project" value="TreeGrafter"/>
</dbReference>